<dbReference type="InterPro" id="IPR005094">
    <property type="entry name" value="Endonuclease_MobA/VirD2"/>
</dbReference>
<dbReference type="Proteomes" id="UP000095131">
    <property type="component" value="Unassembled WGS sequence"/>
</dbReference>
<evidence type="ECO:0000313" key="3">
    <source>
        <dbReference type="Proteomes" id="UP000095131"/>
    </source>
</evidence>
<dbReference type="Pfam" id="PF03432">
    <property type="entry name" value="Relaxase"/>
    <property type="match status" value="1"/>
</dbReference>
<reference evidence="2 3" key="1">
    <citation type="submission" date="2016-08" db="EMBL/GenBank/DDBJ databases">
        <title>Genome sequencing of Vibrio scophthalmi strain FP3289, an isolated from Paralichthys olivaceus.</title>
        <authorList>
            <person name="Han H.-J."/>
        </authorList>
    </citation>
    <scope>NUCLEOTIDE SEQUENCE [LARGE SCALE GENOMIC DNA]</scope>
    <source>
        <strain evidence="2 3">FP3289</strain>
    </source>
</reference>
<evidence type="ECO:0000259" key="1">
    <source>
        <dbReference type="Pfam" id="PF03432"/>
    </source>
</evidence>
<dbReference type="AlphaFoldDB" id="A0A1E3WIS3"/>
<gene>
    <name evidence="2" type="ORF">VSF3289_03289</name>
</gene>
<name>A0A1E3WIS3_9VIBR</name>
<dbReference type="OrthoDB" id="279005at2"/>
<evidence type="ECO:0000313" key="2">
    <source>
        <dbReference type="EMBL" id="ODS09625.1"/>
    </source>
</evidence>
<dbReference type="RefSeq" id="WP_069447478.1">
    <property type="nucleotide sequence ID" value="NZ_MDCJ01000006.1"/>
</dbReference>
<protein>
    <recommendedName>
        <fullName evidence="1">MobA/VirD2-like nuclease domain-containing protein</fullName>
    </recommendedName>
</protein>
<proteinExistence type="predicted"/>
<sequence length="647" mass="73959">MLIRPEDELATWGKTKSLYLKDPKKQQKPRGEFESEVVFKTISHIKGKQSGARLINYITRNHHTDENVKHEELIRSEYTDELGNRNTRNNVIVCDELGNRLSYPQIEQTKSAWAKEFIDRKDTGRVLSHFVFSSDKIKDPLEMSRIVNETLSKTIGKEGFRYLTAVHNDTDALHCHVVVNTYNEILQRKLNISKEWTVLQRMTFAETARKHGYKHVATMKRWRGQSIGDSEGVIQNAKLLEFGAAPYQFNDDNSGSFYIKLDNGATIWGIGLADALGESGVSVGDNISVSHVMAKDVVVTDKNGNEISSKRNQWLIEKVDRPLKLKKEKPSYSAKDFEVVQGAKKLMTKHALLQKAKDLARMEVELKNPTPAQQVMLKSLMKDVPKKTLEEARLVYKRESDPLYQSKLKQVRYLESQLKKGHWKETLTHKALEVERSMSFPDLKARVDLLFPKDVDKKALRHSFAVQQKTQAQIQAIPLLRKLNPEKVPLLIKQLEKEIPNVAISDKYKVQLQKGLAKQTQAEFHSQLERRVATIRQHLTHDKPLSANQELSKVYAALKGQPRQAEISKTLTELRTHISVKRKALTSELSQLRVTNKDLAKGFSSTMTAKERLALNRQIDPVAKRINQIETGLGFKQSQTQTIKHSR</sequence>
<feature type="domain" description="MobA/VirD2-like nuclease" evidence="1">
    <location>
        <begin position="105"/>
        <end position="212"/>
    </location>
</feature>
<dbReference type="EMBL" id="MDCJ01000006">
    <property type="protein sequence ID" value="ODS09625.1"/>
    <property type="molecule type" value="Genomic_DNA"/>
</dbReference>
<comment type="caution">
    <text evidence="2">The sequence shown here is derived from an EMBL/GenBank/DDBJ whole genome shotgun (WGS) entry which is preliminary data.</text>
</comment>
<accession>A0A1E3WIS3</accession>
<organism evidence="2 3">
    <name type="scientific">Vibrio scophthalmi</name>
    <dbReference type="NCBI Taxonomy" id="45658"/>
    <lineage>
        <taxon>Bacteria</taxon>
        <taxon>Pseudomonadati</taxon>
        <taxon>Pseudomonadota</taxon>
        <taxon>Gammaproteobacteria</taxon>
        <taxon>Vibrionales</taxon>
        <taxon>Vibrionaceae</taxon>
        <taxon>Vibrio</taxon>
    </lineage>
</organism>